<evidence type="ECO:0000313" key="3">
    <source>
        <dbReference type="Proteomes" id="UP001165082"/>
    </source>
</evidence>
<gene>
    <name evidence="2" type="ORF">TrRE_jg2555</name>
</gene>
<accession>A0A9W7DUN3</accession>
<dbReference type="OrthoDB" id="198115at2759"/>
<reference evidence="2" key="1">
    <citation type="submission" date="2022-07" db="EMBL/GenBank/DDBJ databases">
        <title>Genome analysis of Parmales, a sister group of diatoms, reveals the evolutionary specialization of diatoms from phago-mixotrophs to photoautotrophs.</title>
        <authorList>
            <person name="Ban H."/>
            <person name="Sato S."/>
            <person name="Yoshikawa S."/>
            <person name="Kazumasa Y."/>
            <person name="Nakamura Y."/>
            <person name="Ichinomiya M."/>
            <person name="Saitoh K."/>
            <person name="Sato N."/>
            <person name="Blanc-Mathieu R."/>
            <person name="Endo H."/>
            <person name="Kuwata A."/>
            <person name="Ogata H."/>
        </authorList>
    </citation>
    <scope>NUCLEOTIDE SEQUENCE</scope>
</reference>
<protein>
    <submittedName>
        <fullName evidence="2">Uncharacterized protein</fullName>
    </submittedName>
</protein>
<dbReference type="EMBL" id="BRXZ01002204">
    <property type="protein sequence ID" value="GMH56944.1"/>
    <property type="molecule type" value="Genomic_DNA"/>
</dbReference>
<comment type="caution">
    <text evidence="2">The sequence shown here is derived from an EMBL/GenBank/DDBJ whole genome shotgun (WGS) entry which is preliminary data.</text>
</comment>
<name>A0A9W7DUN3_9STRA</name>
<organism evidence="2 3">
    <name type="scientific">Triparma retinervis</name>
    <dbReference type="NCBI Taxonomy" id="2557542"/>
    <lineage>
        <taxon>Eukaryota</taxon>
        <taxon>Sar</taxon>
        <taxon>Stramenopiles</taxon>
        <taxon>Ochrophyta</taxon>
        <taxon>Bolidophyceae</taxon>
        <taxon>Parmales</taxon>
        <taxon>Triparmaceae</taxon>
        <taxon>Triparma</taxon>
    </lineage>
</organism>
<keyword evidence="3" id="KW-1185">Reference proteome</keyword>
<feature type="region of interest" description="Disordered" evidence="1">
    <location>
        <begin position="316"/>
        <end position="335"/>
    </location>
</feature>
<dbReference type="Proteomes" id="UP001165082">
    <property type="component" value="Unassembled WGS sequence"/>
</dbReference>
<dbReference type="AlphaFoldDB" id="A0A9W7DUN3"/>
<evidence type="ECO:0000256" key="1">
    <source>
        <dbReference type="SAM" id="MobiDB-lite"/>
    </source>
</evidence>
<sequence length="335" mass="37254">MVCSGAFASSDEELSIEVNDDVFREKLDEANTKLQSARSMVSESTLSPARKSGIESYLVFHMFYNAALPLNNPPSGTPCAFGETFGGISTLEAHVKGYNFEQNFYKNKESDNIDYFLCGAWVTVALLHYGRIDLLKKYRGKLIPSLQKLGVAMGFSWDCVDFSDTFDIIARGTSVSFLDLFSKDSFVLMVNLLLVLCGQAPEEVRRSQSWIPSNKRVLKMNSERVFKTGLSVLDLPSLVCLVYEKFGRHQDAEKLATLALKTAGKTIPRITLHYVLGRCYGRSGEDDREGREYFTTAVDLATRSGLPYLAKMGKKGEEQWFPGSGSSEAKQGETL</sequence>
<evidence type="ECO:0000313" key="2">
    <source>
        <dbReference type="EMBL" id="GMH56944.1"/>
    </source>
</evidence>
<proteinExistence type="predicted"/>
<feature type="compositionally biased region" description="Polar residues" evidence="1">
    <location>
        <begin position="324"/>
        <end position="335"/>
    </location>
</feature>